<dbReference type="EMBL" id="DXBS01000109">
    <property type="protein sequence ID" value="HIZ24945.1"/>
    <property type="molecule type" value="Genomic_DNA"/>
</dbReference>
<accession>A0A9D2IW49</accession>
<feature type="chain" id="PRO_5039139692" evidence="2">
    <location>
        <begin position="27"/>
        <end position="638"/>
    </location>
</feature>
<evidence type="ECO:0000256" key="1">
    <source>
        <dbReference type="SAM" id="Phobius"/>
    </source>
</evidence>
<reference evidence="3" key="2">
    <citation type="submission" date="2021-04" db="EMBL/GenBank/DDBJ databases">
        <authorList>
            <person name="Gilroy R."/>
        </authorList>
    </citation>
    <scope>NUCLEOTIDE SEQUENCE</scope>
    <source>
        <strain evidence="3">CHK33-5263</strain>
    </source>
</reference>
<keyword evidence="2" id="KW-0732">Signal</keyword>
<proteinExistence type="predicted"/>
<evidence type="ECO:0000256" key="2">
    <source>
        <dbReference type="SAM" id="SignalP"/>
    </source>
</evidence>
<keyword evidence="1" id="KW-0812">Transmembrane</keyword>
<comment type="caution">
    <text evidence="3">The sequence shown here is derived from an EMBL/GenBank/DDBJ whole genome shotgun (WGS) entry which is preliminary data.</text>
</comment>
<protein>
    <submittedName>
        <fullName evidence="3">Uncharacterized protein</fullName>
    </submittedName>
</protein>
<sequence length="638" mass="72582">MAVFCILVALMIAFGAAARTFLPVYAAEYTAYDRSSIEDDLKEIDVVAYPADAEGRHFLLDDVGFMEYGYSESSFIAQNYYGIYLYLYNPTEREISARAGANVVNMATYYNVAGEPTIYENVEITVLDHTDNYRFYKFKIADSKTVYERARAYARGHDGVRRYDIASIQVWFLGDQNATDSFTERNEQSVTYRCTGYAAGCGTDSNAESTLEIRRDTLESVELDVQKTFWRTQTSSLGAGHQNQLDTVYFTVPQELFDEYSTLQRIKAEWWEYKTKPMIVTSHEGFYTESLPYIGVDMEERDSTGNLVHDYRNAFYAGFHSTVGSGGYYEYVWNSTGETVINPLYYLLPTANWCDIEEYDPYAEDIEGIGGVSSNRLEEYIFGYDKTFDSGELNVKDGRVISADLFDADIDESRKVDNGRGKIQKGYSYYDFDVEEDIQEIVSWADGDPSWWDNWQEFGIWNSMFGSIPEEEGRSFSPIYIPKDEDFAGTAENIADRLMCQVSDVESIREAYRTDGQVLVMFRFAVSDYLSKTGYVDINWTSDYESGLFYGEAYVAQQSVFLNFDVIQLTFKSEAEKMTVIPVVANPIDIIDPITPPTDFSNEDFWKLVWILAGLALGTAAVGIIGTIIGKIRDKEVK</sequence>
<keyword evidence="1" id="KW-0472">Membrane</keyword>
<name>A0A9D2IW49_9FIRM</name>
<keyword evidence="1" id="KW-1133">Transmembrane helix</keyword>
<dbReference type="AlphaFoldDB" id="A0A9D2IW49"/>
<evidence type="ECO:0000313" key="3">
    <source>
        <dbReference type="EMBL" id="HIZ24945.1"/>
    </source>
</evidence>
<dbReference type="Proteomes" id="UP000824044">
    <property type="component" value="Unassembled WGS sequence"/>
</dbReference>
<gene>
    <name evidence="3" type="ORF">H9812_05700</name>
</gene>
<evidence type="ECO:0000313" key="4">
    <source>
        <dbReference type="Proteomes" id="UP000824044"/>
    </source>
</evidence>
<reference evidence="3" key="1">
    <citation type="journal article" date="2021" name="PeerJ">
        <title>Extensive microbial diversity within the chicken gut microbiome revealed by metagenomics and culture.</title>
        <authorList>
            <person name="Gilroy R."/>
            <person name="Ravi A."/>
            <person name="Getino M."/>
            <person name="Pursley I."/>
            <person name="Horton D.L."/>
            <person name="Alikhan N.F."/>
            <person name="Baker D."/>
            <person name="Gharbi K."/>
            <person name="Hall N."/>
            <person name="Watson M."/>
            <person name="Adriaenssens E.M."/>
            <person name="Foster-Nyarko E."/>
            <person name="Jarju S."/>
            <person name="Secka A."/>
            <person name="Antonio M."/>
            <person name="Oren A."/>
            <person name="Chaudhuri R.R."/>
            <person name="La Ragione R."/>
            <person name="Hildebrand F."/>
            <person name="Pallen M.J."/>
        </authorList>
    </citation>
    <scope>NUCLEOTIDE SEQUENCE</scope>
    <source>
        <strain evidence="3">CHK33-5263</strain>
    </source>
</reference>
<organism evidence="3 4">
    <name type="scientific">Candidatus Gallimonas intestinigallinarum</name>
    <dbReference type="NCBI Taxonomy" id="2838604"/>
    <lineage>
        <taxon>Bacteria</taxon>
        <taxon>Bacillati</taxon>
        <taxon>Bacillota</taxon>
        <taxon>Clostridia</taxon>
        <taxon>Candidatus Gallimonas</taxon>
    </lineage>
</organism>
<feature type="transmembrane region" description="Helical" evidence="1">
    <location>
        <begin position="608"/>
        <end position="629"/>
    </location>
</feature>
<feature type="signal peptide" evidence="2">
    <location>
        <begin position="1"/>
        <end position="26"/>
    </location>
</feature>